<evidence type="ECO:0000256" key="4">
    <source>
        <dbReference type="SAM" id="Phobius"/>
    </source>
</evidence>
<keyword evidence="2 4" id="KW-1133">Transmembrane helix</keyword>
<feature type="transmembrane region" description="Helical" evidence="4">
    <location>
        <begin position="278"/>
        <end position="298"/>
    </location>
</feature>
<name>A0A9Q3AFY3_9PSED</name>
<reference evidence="6" key="1">
    <citation type="journal article" date="2022" name="Int. J. Syst. Evol. Microbiol.">
        <title>Pseudomonas aegrilactucae sp. nov. and Pseudomonas morbosilactucae sp. nov., pathogens causing bacterial rot of lettuce in Japan.</title>
        <authorList>
            <person name="Sawada H."/>
            <person name="Fujikawa T."/>
            <person name="Satou M."/>
        </authorList>
    </citation>
    <scope>NUCLEOTIDE SEQUENCE</scope>
    <source>
        <strain evidence="6">MAFF 301350</strain>
    </source>
</reference>
<evidence type="ECO:0000313" key="7">
    <source>
        <dbReference type="Proteomes" id="UP001106592"/>
    </source>
</evidence>
<reference evidence="6" key="2">
    <citation type="journal article" date="2023" name="Plant Pathol.">
        <title>Dismantling and reorganizing Pseudomonas marginalis sensu#lato.</title>
        <authorList>
            <person name="Sawada H."/>
            <person name="Fujikawa T."/>
            <person name="Satou M."/>
        </authorList>
    </citation>
    <scope>NUCLEOTIDE SEQUENCE</scope>
    <source>
        <strain evidence="6">MAFF 301350</strain>
    </source>
</reference>
<proteinExistence type="predicted"/>
<protein>
    <submittedName>
        <fullName evidence="6">MFS transporter</fullName>
    </submittedName>
</protein>
<feature type="transmembrane region" description="Helical" evidence="4">
    <location>
        <begin position="371"/>
        <end position="392"/>
    </location>
</feature>
<feature type="transmembrane region" description="Helical" evidence="4">
    <location>
        <begin position="346"/>
        <end position="365"/>
    </location>
</feature>
<feature type="transmembrane region" description="Helical" evidence="4">
    <location>
        <begin position="241"/>
        <end position="266"/>
    </location>
</feature>
<evidence type="ECO:0000256" key="1">
    <source>
        <dbReference type="ARBA" id="ARBA00022692"/>
    </source>
</evidence>
<dbReference type="PANTHER" id="PTHR23527">
    <property type="entry name" value="BLL3282 PROTEIN"/>
    <property type="match status" value="1"/>
</dbReference>
<dbReference type="PANTHER" id="PTHR23527:SF1">
    <property type="entry name" value="BLL3282 PROTEIN"/>
    <property type="match status" value="1"/>
</dbReference>
<dbReference type="Pfam" id="PF07690">
    <property type="entry name" value="MFS_1"/>
    <property type="match status" value="1"/>
</dbReference>
<dbReference type="GO" id="GO:0022857">
    <property type="term" value="F:transmembrane transporter activity"/>
    <property type="evidence" value="ECO:0007669"/>
    <property type="project" value="InterPro"/>
</dbReference>
<feature type="transmembrane region" description="Helical" evidence="4">
    <location>
        <begin position="169"/>
        <end position="189"/>
    </location>
</feature>
<feature type="transmembrane region" description="Helical" evidence="4">
    <location>
        <begin position="102"/>
        <end position="124"/>
    </location>
</feature>
<evidence type="ECO:0000256" key="3">
    <source>
        <dbReference type="ARBA" id="ARBA00023136"/>
    </source>
</evidence>
<dbReference type="InterPro" id="IPR011701">
    <property type="entry name" value="MFS"/>
</dbReference>
<evidence type="ECO:0000256" key="2">
    <source>
        <dbReference type="ARBA" id="ARBA00022989"/>
    </source>
</evidence>
<keyword evidence="1 4" id="KW-0812">Transmembrane</keyword>
<dbReference type="EMBL" id="JAHTBI010000058">
    <property type="protein sequence ID" value="MBV6288800.1"/>
    <property type="molecule type" value="Genomic_DNA"/>
</dbReference>
<feature type="transmembrane region" description="Helical" evidence="4">
    <location>
        <begin position="46"/>
        <end position="65"/>
    </location>
</feature>
<feature type="domain" description="Major facilitator superfamily (MFS) profile" evidence="5">
    <location>
        <begin position="1"/>
        <end position="399"/>
    </location>
</feature>
<feature type="transmembrane region" description="Helical" evidence="4">
    <location>
        <begin position="12"/>
        <end position="34"/>
    </location>
</feature>
<keyword evidence="7" id="KW-1185">Reference proteome</keyword>
<comment type="caution">
    <text evidence="6">The sequence shown here is derived from an EMBL/GenBank/DDBJ whole genome shotgun (WGS) entry which is preliminary data.</text>
</comment>
<evidence type="ECO:0000313" key="6">
    <source>
        <dbReference type="EMBL" id="MBV6288800.1"/>
    </source>
</evidence>
<dbReference type="PROSITE" id="PS50850">
    <property type="entry name" value="MFS"/>
    <property type="match status" value="1"/>
</dbReference>
<feature type="transmembrane region" description="Helical" evidence="4">
    <location>
        <begin position="304"/>
        <end position="326"/>
    </location>
</feature>
<evidence type="ECO:0000259" key="5">
    <source>
        <dbReference type="PROSITE" id="PS50850"/>
    </source>
</evidence>
<feature type="transmembrane region" description="Helical" evidence="4">
    <location>
        <begin position="77"/>
        <end position="96"/>
    </location>
</feature>
<dbReference type="AlphaFoldDB" id="A0A9Q3AFY3"/>
<accession>A0A9Q3AFY3</accession>
<dbReference type="RefSeq" id="WP_217976785.1">
    <property type="nucleotide sequence ID" value="NZ_JAHTBI010000058.1"/>
</dbReference>
<feature type="transmembrane region" description="Helical" evidence="4">
    <location>
        <begin position="145"/>
        <end position="163"/>
    </location>
</feature>
<dbReference type="Proteomes" id="UP001106592">
    <property type="component" value="Unassembled WGS sequence"/>
</dbReference>
<gene>
    <name evidence="6" type="ORF">KUO17_17495</name>
</gene>
<dbReference type="InterPro" id="IPR052952">
    <property type="entry name" value="MFS-Transporter"/>
</dbReference>
<dbReference type="InterPro" id="IPR020846">
    <property type="entry name" value="MFS_dom"/>
</dbReference>
<sequence>MPLGTQHRWKVLGAGVAANACFSCVVGGVPATAVFLRSHYQLSDSALGWVLGILGLGIAISEIPWGLLTDRWGDRPVLLTGLSSVALVLLCLAASAGHAPTATGLGVGLFVAGVLGSSVNGASGRAIMLWFQERERGLAMSIRQTAVPAGYALGAVMMPWLAQAYGFKAVFGTAGVLCLVCCMLVAAWIHEPTLLPARPDVQRASPLGDRRVWRSAAAISLLCAPQFAVLTYAVVFFHDAVGLNVTTVSITLALVHVGAIVGRLWSGRWTDRRNNRGVFLKACALLCAVAFLGLSLAVSLLGTALAAATVILPIAVLAAGVVASIWHGVAYAELANVAGVQRAGTALAMGNTGVFLVLFATPIAASAAVSHWGWSSLWALCALCALAAAVLFPGTARRSLAVTAAP</sequence>
<feature type="transmembrane region" description="Helical" evidence="4">
    <location>
        <begin position="212"/>
        <end position="235"/>
    </location>
</feature>
<organism evidence="6 7">
    <name type="scientific">Pseudomonas aegrilactucae</name>
    <dbReference type="NCBI Taxonomy" id="2854028"/>
    <lineage>
        <taxon>Bacteria</taxon>
        <taxon>Pseudomonadati</taxon>
        <taxon>Pseudomonadota</taxon>
        <taxon>Gammaproteobacteria</taxon>
        <taxon>Pseudomonadales</taxon>
        <taxon>Pseudomonadaceae</taxon>
        <taxon>Pseudomonas</taxon>
    </lineage>
</organism>
<keyword evidence="3 4" id="KW-0472">Membrane</keyword>